<protein>
    <submittedName>
        <fullName evidence="3">Response regulator</fullName>
    </submittedName>
</protein>
<evidence type="ECO:0000313" key="3">
    <source>
        <dbReference type="EMBL" id="MFC0213998.1"/>
    </source>
</evidence>
<name>A0ABV6DMX4_9BACL</name>
<evidence type="ECO:0000259" key="2">
    <source>
        <dbReference type="PROSITE" id="PS50110"/>
    </source>
</evidence>
<organism evidence="3 4">
    <name type="scientific">Paenibacillus chartarius</name>
    <dbReference type="NCBI Taxonomy" id="747481"/>
    <lineage>
        <taxon>Bacteria</taxon>
        <taxon>Bacillati</taxon>
        <taxon>Bacillota</taxon>
        <taxon>Bacilli</taxon>
        <taxon>Bacillales</taxon>
        <taxon>Paenibacillaceae</taxon>
        <taxon>Paenibacillus</taxon>
    </lineage>
</organism>
<dbReference type="SMART" id="SM00448">
    <property type="entry name" value="REC"/>
    <property type="match status" value="1"/>
</dbReference>
<dbReference type="InterPro" id="IPR001789">
    <property type="entry name" value="Sig_transdc_resp-reg_receiver"/>
</dbReference>
<proteinExistence type="predicted"/>
<dbReference type="PANTHER" id="PTHR43228">
    <property type="entry name" value="TWO-COMPONENT RESPONSE REGULATOR"/>
    <property type="match status" value="1"/>
</dbReference>
<keyword evidence="4" id="KW-1185">Reference proteome</keyword>
<gene>
    <name evidence="3" type="ORF">ACFFK0_16330</name>
</gene>
<dbReference type="InterPro" id="IPR052048">
    <property type="entry name" value="ST_Response_Regulator"/>
</dbReference>
<dbReference type="Proteomes" id="UP001589776">
    <property type="component" value="Unassembled WGS sequence"/>
</dbReference>
<accession>A0ABV6DMX4</accession>
<dbReference type="InterPro" id="IPR011006">
    <property type="entry name" value="CheY-like_superfamily"/>
</dbReference>
<dbReference type="PROSITE" id="PS50110">
    <property type="entry name" value="RESPONSE_REGULATORY"/>
    <property type="match status" value="1"/>
</dbReference>
<reference evidence="3 4" key="1">
    <citation type="submission" date="2024-09" db="EMBL/GenBank/DDBJ databases">
        <authorList>
            <person name="Sun Q."/>
            <person name="Mori K."/>
        </authorList>
    </citation>
    <scope>NUCLEOTIDE SEQUENCE [LARGE SCALE GENOMIC DNA]</scope>
    <source>
        <strain evidence="3 4">CCM 7759</strain>
    </source>
</reference>
<dbReference type="Pfam" id="PF00072">
    <property type="entry name" value="Response_reg"/>
    <property type="match status" value="1"/>
</dbReference>
<dbReference type="EMBL" id="JBHLWN010000067">
    <property type="protein sequence ID" value="MFC0213998.1"/>
    <property type="molecule type" value="Genomic_DNA"/>
</dbReference>
<comment type="caution">
    <text evidence="3">The sequence shown here is derived from an EMBL/GenBank/DDBJ whole genome shotgun (WGS) entry which is preliminary data.</text>
</comment>
<sequence>MASVLIVDDSSFMRVLLKEMIEQTGHEVAGEAENGLEAVSMYIRLRPDIVTMNIVMPELFGIEAVRRIRQVDPRAKVIICSAMGNSYNVVEAIQAGALDFIVKPFDAARLGESIKRLMNRL</sequence>
<evidence type="ECO:0000313" key="4">
    <source>
        <dbReference type="Proteomes" id="UP001589776"/>
    </source>
</evidence>
<dbReference type="Gene3D" id="3.40.50.2300">
    <property type="match status" value="1"/>
</dbReference>
<dbReference type="PANTHER" id="PTHR43228:SF1">
    <property type="entry name" value="TWO-COMPONENT RESPONSE REGULATOR ARR22"/>
    <property type="match status" value="1"/>
</dbReference>
<feature type="domain" description="Response regulatory" evidence="2">
    <location>
        <begin position="3"/>
        <end position="118"/>
    </location>
</feature>
<evidence type="ECO:0000256" key="1">
    <source>
        <dbReference type="PROSITE-ProRule" id="PRU00169"/>
    </source>
</evidence>
<dbReference type="RefSeq" id="WP_377471331.1">
    <property type="nucleotide sequence ID" value="NZ_JBHLWN010000067.1"/>
</dbReference>
<comment type="caution">
    <text evidence="1">Lacks conserved residue(s) required for the propagation of feature annotation.</text>
</comment>
<dbReference type="SUPFAM" id="SSF52172">
    <property type="entry name" value="CheY-like"/>
    <property type="match status" value="1"/>
</dbReference>